<dbReference type="InterPro" id="IPR045155">
    <property type="entry name" value="Beta-lactam_cat"/>
</dbReference>
<dbReference type="RefSeq" id="WP_138483943.1">
    <property type="nucleotide sequence ID" value="NZ_PPSW01000033.1"/>
</dbReference>
<organism evidence="5 6">
    <name type="scientific">Pseudoalteromonas phenolica</name>
    <dbReference type="NCBI Taxonomy" id="161398"/>
    <lineage>
        <taxon>Bacteria</taxon>
        <taxon>Pseudomonadati</taxon>
        <taxon>Pseudomonadota</taxon>
        <taxon>Gammaproteobacteria</taxon>
        <taxon>Alteromonadales</taxon>
        <taxon>Pseudoalteromonadaceae</taxon>
        <taxon>Pseudoalteromonas</taxon>
    </lineage>
</organism>
<dbReference type="EC" id="3.5.2.6" evidence="3"/>
<reference evidence="5 6" key="1">
    <citation type="submission" date="2018-01" db="EMBL/GenBank/DDBJ databases">
        <title>Co-occurrence of chitin degradation, pigmentation and bioactivity in marine Pseudoalteromonas.</title>
        <authorList>
            <person name="Paulsen S."/>
            <person name="Gram L."/>
            <person name="Machado H."/>
        </authorList>
    </citation>
    <scope>NUCLEOTIDE SEQUENCE [LARGE SCALE GENOMIC DNA]</scope>
    <source>
        <strain evidence="5 6">S3663</strain>
    </source>
</reference>
<dbReference type="GO" id="GO:0030655">
    <property type="term" value="P:beta-lactam antibiotic catabolic process"/>
    <property type="evidence" value="ECO:0007669"/>
    <property type="project" value="InterPro"/>
</dbReference>
<dbReference type="OrthoDB" id="9810718at2"/>
<dbReference type="InterPro" id="IPR000871">
    <property type="entry name" value="Beta-lactam_class-A"/>
</dbReference>
<dbReference type="PRINTS" id="PR00118">
    <property type="entry name" value="BLACTAMASEA"/>
</dbReference>
<evidence type="ECO:0000256" key="2">
    <source>
        <dbReference type="ARBA" id="ARBA00009009"/>
    </source>
</evidence>
<feature type="domain" description="Beta-lactamase class A catalytic" evidence="4">
    <location>
        <begin position="46"/>
        <end position="269"/>
    </location>
</feature>
<evidence type="ECO:0000259" key="4">
    <source>
        <dbReference type="Pfam" id="PF13354"/>
    </source>
</evidence>
<dbReference type="GO" id="GO:0008800">
    <property type="term" value="F:beta-lactamase activity"/>
    <property type="evidence" value="ECO:0007669"/>
    <property type="project" value="UniProtKB-EC"/>
</dbReference>
<accession>A0A5R9PYS6</accession>
<comment type="caution">
    <text evidence="5">The sequence shown here is derived from an EMBL/GenBank/DDBJ whole genome shotgun (WGS) entry which is preliminary data.</text>
</comment>
<dbReference type="GO" id="GO:0046677">
    <property type="term" value="P:response to antibiotic"/>
    <property type="evidence" value="ECO:0007669"/>
    <property type="project" value="InterPro"/>
</dbReference>
<evidence type="ECO:0000313" key="5">
    <source>
        <dbReference type="EMBL" id="TLX45542.1"/>
    </source>
</evidence>
<dbReference type="Pfam" id="PF13354">
    <property type="entry name" value="Beta-lactamase2"/>
    <property type="match status" value="1"/>
</dbReference>
<dbReference type="PANTHER" id="PTHR35333">
    <property type="entry name" value="BETA-LACTAMASE"/>
    <property type="match status" value="1"/>
</dbReference>
<dbReference type="PANTHER" id="PTHR35333:SF3">
    <property type="entry name" value="BETA-LACTAMASE-TYPE TRANSPEPTIDASE FOLD CONTAINING PROTEIN"/>
    <property type="match status" value="1"/>
</dbReference>
<proteinExistence type="inferred from homology"/>
<dbReference type="Proteomes" id="UP000309186">
    <property type="component" value="Unassembled WGS sequence"/>
</dbReference>
<name>A0A5R9PYS6_9GAMM</name>
<dbReference type="NCBIfam" id="NF012099">
    <property type="entry name" value="SubclassA2"/>
    <property type="match status" value="1"/>
</dbReference>
<sequence>MMRRRLIITLIYFLPLFVHSKPIDTLKADIELLLDSKKAKVGGSIWDHNAEPVLSVNGDSKIPMQSVFKFHIAAAVLSEVDKGRWSLEDKIKITPNDLDNGLWSPIRKKYPNGTAIPLSEVIRYTVSVSDNVGCDILLSMLGGPKKLEDYLHQSGIKDIAVKYNEENMQKVWQRQYENWTTANAANTALNQFHMSSNLLSAKSHQFLWDVMKGSKTGRKTIKAGVPKDTQVAHKTGHSGKNAHGVTGAQNDIGVVFLPNGQHYYISVLVSDSYETSETNQNIIAKISELTWQFFTNKTL</sequence>
<comment type="catalytic activity">
    <reaction evidence="1">
        <text>a beta-lactam + H2O = a substituted beta-amino acid</text>
        <dbReference type="Rhea" id="RHEA:20401"/>
        <dbReference type="ChEBI" id="CHEBI:15377"/>
        <dbReference type="ChEBI" id="CHEBI:35627"/>
        <dbReference type="ChEBI" id="CHEBI:140347"/>
        <dbReference type="EC" id="3.5.2.6"/>
    </reaction>
</comment>
<gene>
    <name evidence="5" type="ORF">C1E24_18295</name>
</gene>
<evidence type="ECO:0000313" key="6">
    <source>
        <dbReference type="Proteomes" id="UP000309186"/>
    </source>
</evidence>
<dbReference type="InterPro" id="IPR012338">
    <property type="entry name" value="Beta-lactam/transpept-like"/>
</dbReference>
<evidence type="ECO:0000256" key="3">
    <source>
        <dbReference type="ARBA" id="ARBA00012865"/>
    </source>
</evidence>
<dbReference type="AlphaFoldDB" id="A0A5R9PYS6"/>
<dbReference type="EMBL" id="PPSW01000033">
    <property type="protein sequence ID" value="TLX45542.1"/>
    <property type="molecule type" value="Genomic_DNA"/>
</dbReference>
<evidence type="ECO:0000256" key="1">
    <source>
        <dbReference type="ARBA" id="ARBA00001526"/>
    </source>
</evidence>
<dbReference type="Gene3D" id="3.40.710.10">
    <property type="entry name" value="DD-peptidase/beta-lactamase superfamily"/>
    <property type="match status" value="1"/>
</dbReference>
<dbReference type="SUPFAM" id="SSF56601">
    <property type="entry name" value="beta-lactamase/transpeptidase-like"/>
    <property type="match status" value="1"/>
</dbReference>
<dbReference type="NCBIfam" id="NF033103">
    <property type="entry name" value="bla_class_A"/>
    <property type="match status" value="1"/>
</dbReference>
<comment type="similarity">
    <text evidence="2">Belongs to the class-A beta-lactamase family.</text>
</comment>
<protein>
    <recommendedName>
        <fullName evidence="3">beta-lactamase</fullName>
        <ecNumber evidence="3">3.5.2.6</ecNumber>
    </recommendedName>
</protein>